<name>A0A6B8VDI8_9CORY</name>
<dbReference type="AlphaFoldDB" id="A0A6B8VDI8"/>
<keyword evidence="1" id="KW-0812">Transmembrane</keyword>
<evidence type="ECO:0000313" key="3">
    <source>
        <dbReference type="Proteomes" id="UP000427071"/>
    </source>
</evidence>
<keyword evidence="1" id="KW-1133">Transmembrane helix</keyword>
<sequence length="336" mass="35979">MGESALQRMRAHAMQFRSDPAVCALIERSREVPRVGACTLEVPLSITLSDAHSVHLTWPAIGVDVDVIFLVHDGPLDAKTRDRIAVGPAEFVVVPAVTDIPMAWDALDPERLELARARSLWQGLAGLGLQPPEMPELTAGQCSAVVIGPEEDDRLRVAALLAAAGIVVESGFGADVVVAVAPKRGWDPQDYPRLEAAFARVGRMVITAPLPRSVCGEAVVASEEEAVAEVRRQAQLPPLAPLPEVNPAAWERCAHRLERQLLVARPALIDALVITFLVGVGLIRVLPVGVAVVLALLLGVLRLVRAQLAGEPLLRLSGARSRGVWLRRKMAGLGWG</sequence>
<evidence type="ECO:0000313" key="2">
    <source>
        <dbReference type="EMBL" id="QGU01129.1"/>
    </source>
</evidence>
<gene>
    <name evidence="2" type="ORF">CKALI_01145</name>
</gene>
<dbReference type="KEGG" id="ckw:CKALI_01145"/>
<dbReference type="EMBL" id="CP046452">
    <property type="protein sequence ID" value="QGU01129.1"/>
    <property type="molecule type" value="Genomic_DNA"/>
</dbReference>
<evidence type="ECO:0000256" key="1">
    <source>
        <dbReference type="SAM" id="Phobius"/>
    </source>
</evidence>
<organism evidence="2 3">
    <name type="scientific">Corynebacterium kalinowskii</name>
    <dbReference type="NCBI Taxonomy" id="2675216"/>
    <lineage>
        <taxon>Bacteria</taxon>
        <taxon>Bacillati</taxon>
        <taxon>Actinomycetota</taxon>
        <taxon>Actinomycetes</taxon>
        <taxon>Mycobacteriales</taxon>
        <taxon>Corynebacteriaceae</taxon>
        <taxon>Corynebacterium</taxon>
    </lineage>
</organism>
<keyword evidence="1" id="KW-0472">Membrane</keyword>
<dbReference type="Proteomes" id="UP000427071">
    <property type="component" value="Chromosome"/>
</dbReference>
<reference evidence="3" key="1">
    <citation type="submission" date="2019-11" db="EMBL/GenBank/DDBJ databases">
        <title>Complete genome sequence of Corynebacterium kalinowskii 1959, a novel Corynebacterium species isolated from soil of a small paddock in Vilsendorf, Germany.</title>
        <authorList>
            <person name="Schaffert L."/>
            <person name="Ruwe M."/>
            <person name="Milse J."/>
            <person name="Hanuschka K."/>
            <person name="Ortseifen V."/>
            <person name="Droste J."/>
            <person name="Brandt D."/>
            <person name="Schlueter L."/>
            <person name="Kutter Y."/>
            <person name="Vinke S."/>
            <person name="Viehoefer P."/>
            <person name="Jacob L."/>
            <person name="Luebke N.-C."/>
            <person name="Schulte-Berndt E."/>
            <person name="Hain C."/>
            <person name="Linder M."/>
            <person name="Schmidt P."/>
            <person name="Wollenschlaeger L."/>
            <person name="Luttermann T."/>
            <person name="Thieme E."/>
            <person name="Hassa J."/>
            <person name="Haak M."/>
            <person name="Wittchen M."/>
            <person name="Mentz A."/>
            <person name="Persicke M."/>
            <person name="Busche T."/>
            <person name="Ruckert C."/>
        </authorList>
    </citation>
    <scope>NUCLEOTIDE SEQUENCE [LARGE SCALE GENOMIC DNA]</scope>
    <source>
        <strain evidence="3">1959</strain>
    </source>
</reference>
<dbReference type="RefSeq" id="WP_156191561.1">
    <property type="nucleotide sequence ID" value="NZ_CP046452.1"/>
</dbReference>
<proteinExistence type="predicted"/>
<feature type="transmembrane region" description="Helical" evidence="1">
    <location>
        <begin position="286"/>
        <end position="304"/>
    </location>
</feature>
<feature type="transmembrane region" description="Helical" evidence="1">
    <location>
        <begin position="262"/>
        <end position="280"/>
    </location>
</feature>
<protein>
    <submittedName>
        <fullName evidence="2">Uncharacterized protein</fullName>
    </submittedName>
</protein>
<accession>A0A6B8VDI8</accession>
<keyword evidence="3" id="KW-1185">Reference proteome</keyword>